<proteinExistence type="predicted"/>
<organism evidence="2 3">
    <name type="scientific">Candidatus Polarisedimenticola svalbardensis</name>
    <dbReference type="NCBI Taxonomy" id="2886004"/>
    <lineage>
        <taxon>Bacteria</taxon>
        <taxon>Pseudomonadati</taxon>
        <taxon>Acidobacteriota</taxon>
        <taxon>Candidatus Polarisedimenticolia</taxon>
        <taxon>Candidatus Polarisedimenticolales</taxon>
        <taxon>Candidatus Polarisedimenticolaceae</taxon>
        <taxon>Candidatus Polarisedimenticola</taxon>
    </lineage>
</organism>
<evidence type="ECO:0000259" key="1">
    <source>
        <dbReference type="Pfam" id="PF01170"/>
    </source>
</evidence>
<dbReference type="InterPro" id="IPR000241">
    <property type="entry name" value="RlmKL-like_Mtase"/>
</dbReference>
<evidence type="ECO:0000313" key="2">
    <source>
        <dbReference type="EMBL" id="MBD3867595.1"/>
    </source>
</evidence>
<dbReference type="Gene3D" id="3.40.50.150">
    <property type="entry name" value="Vaccinia Virus protein VP39"/>
    <property type="match status" value="1"/>
</dbReference>
<reference evidence="2 3" key="1">
    <citation type="submission" date="2020-08" db="EMBL/GenBank/DDBJ databases">
        <title>Acidobacteriota in marine sediments use diverse sulfur dissimilation pathways.</title>
        <authorList>
            <person name="Wasmund K."/>
        </authorList>
    </citation>
    <scope>NUCLEOTIDE SEQUENCE [LARGE SCALE GENOMIC DNA]</scope>
    <source>
        <strain evidence="2">MAG AM4</strain>
    </source>
</reference>
<dbReference type="PANTHER" id="PTHR47313">
    <property type="entry name" value="RIBOSOMAL RNA LARGE SUBUNIT METHYLTRANSFERASE K/L"/>
    <property type="match status" value="1"/>
</dbReference>
<dbReference type="InterPro" id="IPR029063">
    <property type="entry name" value="SAM-dependent_MTases_sf"/>
</dbReference>
<dbReference type="AlphaFoldDB" id="A0A8J6Y5P3"/>
<dbReference type="GO" id="GO:0070043">
    <property type="term" value="F:rRNA (guanine-N7-)-methyltransferase activity"/>
    <property type="evidence" value="ECO:0007669"/>
    <property type="project" value="TreeGrafter"/>
</dbReference>
<dbReference type="PANTHER" id="PTHR47313:SF1">
    <property type="entry name" value="RIBOSOMAL RNA LARGE SUBUNIT METHYLTRANSFERASE K_L"/>
    <property type="match status" value="1"/>
</dbReference>
<sequence length="411" mass="44927">MPAQTESALRISGSVGANKVMESELLRLVKRSPFHVRVPKPVRQGSMALRYPFDPAIAWVAACYHRSSSRIGIELASSPADRLEPLVADLVPLLAADDRLPRGRTVTFTVEVKGVEDFEAGPLQLRGAVKSAFEQAIQKRGGQAVVQGKDAEWEMLVRRVGTGEDRRTLVILDLGRGPRHMRGQRVAQGPAPMRETLAAQLVLLAKWMPQLEPLVDPTAGSGTIAVEAALLARGIAVRKPDDLPALRWPFFEGFPPQSPPLYPDTRPFILTSDIDEECIAWMIGNLRASGLTGRDLEKTIKVRSMDATELTPEKVAEILPDAPDGRGLFAFNPPYGHRMGGTEGDVLGLYRDLGRTLKRFDGWRAAVIVANEGFKSAFNARPSMVKPTSAAGLRAEFLVFDLGERQGGRSR</sequence>
<dbReference type="SUPFAM" id="SSF53335">
    <property type="entry name" value="S-adenosyl-L-methionine-dependent methyltransferases"/>
    <property type="match status" value="1"/>
</dbReference>
<dbReference type="Proteomes" id="UP000648239">
    <property type="component" value="Unassembled WGS sequence"/>
</dbReference>
<protein>
    <recommendedName>
        <fullName evidence="1">Ribosomal RNA large subunit methyltransferase K/L-like methyltransferase domain-containing protein</fullName>
    </recommendedName>
</protein>
<dbReference type="Gene3D" id="3.30.2130.30">
    <property type="match status" value="1"/>
</dbReference>
<dbReference type="Pfam" id="PF01170">
    <property type="entry name" value="UPF0020"/>
    <property type="match status" value="1"/>
</dbReference>
<comment type="caution">
    <text evidence="2">The sequence shown here is derived from an EMBL/GenBank/DDBJ whole genome shotgun (WGS) entry which is preliminary data.</text>
</comment>
<gene>
    <name evidence="2" type="ORF">IFK94_05670</name>
</gene>
<dbReference type="GO" id="GO:0008990">
    <property type="term" value="F:rRNA (guanine-N2-)-methyltransferase activity"/>
    <property type="evidence" value="ECO:0007669"/>
    <property type="project" value="TreeGrafter"/>
</dbReference>
<feature type="domain" description="Ribosomal RNA large subunit methyltransferase K/L-like methyltransferase" evidence="1">
    <location>
        <begin position="182"/>
        <end position="384"/>
    </location>
</feature>
<evidence type="ECO:0000313" key="3">
    <source>
        <dbReference type="Proteomes" id="UP000648239"/>
    </source>
</evidence>
<accession>A0A8J6Y5P3</accession>
<dbReference type="EMBL" id="JACXWD010000012">
    <property type="protein sequence ID" value="MBD3867595.1"/>
    <property type="molecule type" value="Genomic_DNA"/>
</dbReference>
<name>A0A8J6Y5P3_9BACT</name>